<comment type="caution">
    <text evidence="1">The sequence shown here is derived from an EMBL/GenBank/DDBJ whole genome shotgun (WGS) entry which is preliminary data.</text>
</comment>
<dbReference type="InterPro" id="IPR043502">
    <property type="entry name" value="DNA/RNA_pol_sf"/>
</dbReference>
<evidence type="ECO:0000313" key="2">
    <source>
        <dbReference type="Proteomes" id="UP001274896"/>
    </source>
</evidence>
<dbReference type="AlphaFoldDB" id="A0AAE0QJ33"/>
<dbReference type="InterPro" id="IPR043128">
    <property type="entry name" value="Rev_trsase/Diguanyl_cyclase"/>
</dbReference>
<dbReference type="SUPFAM" id="SSF56672">
    <property type="entry name" value="DNA/RNA polymerases"/>
    <property type="match status" value="1"/>
</dbReference>
<evidence type="ECO:0000313" key="1">
    <source>
        <dbReference type="EMBL" id="KAK3521754.1"/>
    </source>
</evidence>
<dbReference type="Proteomes" id="UP001274896">
    <property type="component" value="Unassembled WGS sequence"/>
</dbReference>
<keyword evidence="2" id="KW-1185">Reference proteome</keyword>
<sequence>MSLTPLSDNLTGWKLLPDRTSGFYSQYFIVLKRDGGLCPVLDLQALNYTLMKFKFKMLTTKLITSQIRSEDWFVTVDLKGLKARTKEVPQDHYVAWTGVTGAPPRSQAWGWGMQASAWWPSLYLRDSAGHSPKKRRGPTFL</sequence>
<protein>
    <submittedName>
        <fullName evidence="1">Uncharacterized protein</fullName>
    </submittedName>
</protein>
<accession>A0AAE0QJ33</accession>
<reference evidence="1" key="1">
    <citation type="submission" date="2023-06" db="EMBL/GenBank/DDBJ databases">
        <title>Male Hemibagrus guttatus genome.</title>
        <authorList>
            <person name="Bian C."/>
        </authorList>
    </citation>
    <scope>NUCLEOTIDE SEQUENCE</scope>
    <source>
        <strain evidence="1">Male_cb2023</strain>
        <tissue evidence="1">Muscle</tissue>
    </source>
</reference>
<gene>
    <name evidence="1" type="ORF">QTP70_016236</name>
</gene>
<name>A0AAE0QJ33_9TELE</name>
<dbReference type="EMBL" id="JAUCMX010000015">
    <property type="protein sequence ID" value="KAK3521754.1"/>
    <property type="molecule type" value="Genomic_DNA"/>
</dbReference>
<dbReference type="Gene3D" id="3.30.70.270">
    <property type="match status" value="1"/>
</dbReference>
<proteinExistence type="predicted"/>
<dbReference type="Gene3D" id="3.10.10.10">
    <property type="entry name" value="HIV Type 1 Reverse Transcriptase, subunit A, domain 1"/>
    <property type="match status" value="1"/>
</dbReference>
<organism evidence="1 2">
    <name type="scientific">Hemibagrus guttatus</name>
    <dbReference type="NCBI Taxonomy" id="175788"/>
    <lineage>
        <taxon>Eukaryota</taxon>
        <taxon>Metazoa</taxon>
        <taxon>Chordata</taxon>
        <taxon>Craniata</taxon>
        <taxon>Vertebrata</taxon>
        <taxon>Euteleostomi</taxon>
        <taxon>Actinopterygii</taxon>
        <taxon>Neopterygii</taxon>
        <taxon>Teleostei</taxon>
        <taxon>Ostariophysi</taxon>
        <taxon>Siluriformes</taxon>
        <taxon>Bagridae</taxon>
        <taxon>Hemibagrus</taxon>
    </lineage>
</organism>